<evidence type="ECO:0000256" key="1">
    <source>
        <dbReference type="SAM" id="MobiDB-lite"/>
    </source>
</evidence>
<keyword evidence="2" id="KW-0732">Signal</keyword>
<reference evidence="4" key="1">
    <citation type="journal article" date="2014" name="Proc. Natl. Acad. Sci. U.S.A.">
        <title>Extensive sampling of basidiomycete genomes demonstrates inadequacy of the white-rot/brown-rot paradigm for wood decay fungi.</title>
        <authorList>
            <person name="Riley R."/>
            <person name="Salamov A.A."/>
            <person name="Brown D.W."/>
            <person name="Nagy L.G."/>
            <person name="Floudas D."/>
            <person name="Held B.W."/>
            <person name="Levasseur A."/>
            <person name="Lombard V."/>
            <person name="Morin E."/>
            <person name="Otillar R."/>
            <person name="Lindquist E.A."/>
            <person name="Sun H."/>
            <person name="LaButti K.M."/>
            <person name="Schmutz J."/>
            <person name="Jabbour D."/>
            <person name="Luo H."/>
            <person name="Baker S.E."/>
            <person name="Pisabarro A.G."/>
            <person name="Walton J.D."/>
            <person name="Blanchette R.A."/>
            <person name="Henrissat B."/>
            <person name="Martin F."/>
            <person name="Cullen D."/>
            <person name="Hibbett D.S."/>
            <person name="Grigoriev I.V."/>
        </authorList>
    </citation>
    <scope>NUCLEOTIDE SEQUENCE [LARGE SCALE GENOMIC DNA]</scope>
    <source>
        <strain evidence="4">CBS 339.88</strain>
    </source>
</reference>
<evidence type="ECO:0000313" key="4">
    <source>
        <dbReference type="Proteomes" id="UP000027222"/>
    </source>
</evidence>
<feature type="compositionally biased region" description="Low complexity" evidence="1">
    <location>
        <begin position="62"/>
        <end position="97"/>
    </location>
</feature>
<protein>
    <submittedName>
        <fullName evidence="3">Uncharacterized protein</fullName>
    </submittedName>
</protein>
<feature type="signal peptide" evidence="2">
    <location>
        <begin position="1"/>
        <end position="17"/>
    </location>
</feature>
<dbReference type="EMBL" id="KL142417">
    <property type="protein sequence ID" value="KDR67090.1"/>
    <property type="molecule type" value="Genomic_DNA"/>
</dbReference>
<proteinExistence type="predicted"/>
<feature type="region of interest" description="Disordered" evidence="1">
    <location>
        <begin position="42"/>
        <end position="97"/>
    </location>
</feature>
<organism evidence="3 4">
    <name type="scientific">Galerina marginata (strain CBS 339.88)</name>
    <dbReference type="NCBI Taxonomy" id="685588"/>
    <lineage>
        <taxon>Eukaryota</taxon>
        <taxon>Fungi</taxon>
        <taxon>Dikarya</taxon>
        <taxon>Basidiomycota</taxon>
        <taxon>Agaricomycotina</taxon>
        <taxon>Agaricomycetes</taxon>
        <taxon>Agaricomycetidae</taxon>
        <taxon>Agaricales</taxon>
        <taxon>Agaricineae</taxon>
        <taxon>Strophariaceae</taxon>
        <taxon>Galerina</taxon>
    </lineage>
</organism>
<feature type="region of interest" description="Disordered" evidence="1">
    <location>
        <begin position="182"/>
        <end position="310"/>
    </location>
</feature>
<keyword evidence="4" id="KW-1185">Reference proteome</keyword>
<sequence length="390" mass="39676">MVLLSALNTLLPPSAMGSAHSGAAASVSGSGCAPAAANTTAIAPGSTSIAPPAPTSARETTKTAATKLPLATTTTATPGTTSTSMTKTATTSTMQPPQRAITASAIIQAATATTSMTNTSPGAHLPQTPLHIQLKAIFQAQAQAQAQKNRPSPAEAAAAAVAVAQAVGVPPSDSVQALLDYQFGRHPPPPAPEQRPEHRLKNARTTSQTQEEPPGPSRPIATSASPLSSGSSMSIGSTSTRVGGTSTAATSMTPGLPQEEAGGAVDKTQKAGSSKSGSSNRHALKRKASDGSMGVQPAEPKRVKANDFSSSSAITNKKTKIPFAISVLARASNPTKFSTDVADEDSSGLSPEEENTFKALLESIKTALPRKQEFLDEFPVRTNGSFLFAS</sequence>
<dbReference type="Proteomes" id="UP000027222">
    <property type="component" value="Unassembled WGS sequence"/>
</dbReference>
<feature type="compositionally biased region" description="Polar residues" evidence="1">
    <location>
        <begin position="270"/>
        <end position="281"/>
    </location>
</feature>
<dbReference type="AlphaFoldDB" id="A0A067S891"/>
<dbReference type="HOGENOM" id="CLU_707968_0_0_1"/>
<evidence type="ECO:0000256" key="2">
    <source>
        <dbReference type="SAM" id="SignalP"/>
    </source>
</evidence>
<feature type="compositionally biased region" description="Low complexity" evidence="1">
    <location>
        <begin position="220"/>
        <end position="251"/>
    </location>
</feature>
<accession>A0A067S891</accession>
<name>A0A067S891_GALM3</name>
<evidence type="ECO:0000313" key="3">
    <source>
        <dbReference type="EMBL" id="KDR67090.1"/>
    </source>
</evidence>
<gene>
    <name evidence="3" type="ORF">GALMADRAFT_1128856</name>
</gene>
<feature type="chain" id="PRO_5001645518" evidence="2">
    <location>
        <begin position="18"/>
        <end position="390"/>
    </location>
</feature>